<dbReference type="EMBL" id="LCYA01000093">
    <property type="protein sequence ID" value="KWV86439.1"/>
    <property type="molecule type" value="Genomic_DNA"/>
</dbReference>
<dbReference type="AlphaFoldDB" id="A0A120G6Z1"/>
<protein>
    <submittedName>
        <fullName evidence="1">Uncharacterized protein</fullName>
    </submittedName>
</protein>
<accession>A0A120G6Z1</accession>
<evidence type="ECO:0000313" key="2">
    <source>
        <dbReference type="Proteomes" id="UP000061348"/>
    </source>
</evidence>
<sequence length="58" mass="6100">MAQGILRSGANEPVELNAVCQNGSWYAYDAKAQAGYGPVLEGFVSDTSSAVWLGSAYK</sequence>
<dbReference type="Proteomes" id="UP000061348">
    <property type="component" value="Unassembled WGS sequence"/>
</dbReference>
<gene>
    <name evidence="1" type="ORF">PFLmoz3_03872</name>
</gene>
<name>A0A120G6Z1_PSEFL</name>
<comment type="caution">
    <text evidence="1">The sequence shown here is derived from an EMBL/GenBank/DDBJ whole genome shotgun (WGS) entry which is preliminary data.</text>
</comment>
<dbReference type="PATRIC" id="fig|294.194.peg.4293"/>
<reference evidence="1 2" key="1">
    <citation type="submission" date="2015-05" db="EMBL/GenBank/DDBJ databases">
        <title>A genomic and transcriptomic approach to investigate the blue pigment phenotype in Pseudomonas fluorescens.</title>
        <authorList>
            <person name="Andreani N.A."/>
            <person name="Cardazzo B."/>
        </authorList>
    </citation>
    <scope>NUCLEOTIDE SEQUENCE [LARGE SCALE GENOMIC DNA]</scope>
    <source>
        <strain evidence="1 2">Ps_22</strain>
    </source>
</reference>
<organism evidence="1 2">
    <name type="scientific">Pseudomonas fluorescens</name>
    <dbReference type="NCBI Taxonomy" id="294"/>
    <lineage>
        <taxon>Bacteria</taxon>
        <taxon>Pseudomonadati</taxon>
        <taxon>Pseudomonadota</taxon>
        <taxon>Gammaproteobacteria</taxon>
        <taxon>Pseudomonadales</taxon>
        <taxon>Pseudomonadaceae</taxon>
        <taxon>Pseudomonas</taxon>
    </lineage>
</organism>
<proteinExistence type="predicted"/>
<evidence type="ECO:0000313" key="1">
    <source>
        <dbReference type="EMBL" id="KWV86439.1"/>
    </source>
</evidence>